<sequence>MQILSAITCLAAISVASHHDLPAIKEGEHKVHKTTLSQSTSDIDAEITSRPTHMLKGASKQVDSMWDSV</sequence>
<feature type="chain" id="PRO_5001515276" description="Transmembrane protein" evidence="1">
    <location>
        <begin position="19"/>
        <end position="69"/>
    </location>
</feature>
<keyword evidence="1" id="KW-0732">Signal</keyword>
<evidence type="ECO:0000256" key="1">
    <source>
        <dbReference type="SAM" id="SignalP"/>
    </source>
</evidence>
<dbReference type="EMBL" id="AFNH02000262">
    <property type="protein sequence ID" value="EZG78617.1"/>
    <property type="molecule type" value="Genomic_DNA"/>
</dbReference>
<keyword evidence="3" id="KW-1185">Reference proteome</keyword>
<accession>A0A023BAU0</accession>
<dbReference type="AlphaFoldDB" id="A0A023BAU0"/>
<evidence type="ECO:0000313" key="3">
    <source>
        <dbReference type="Proteomes" id="UP000019763"/>
    </source>
</evidence>
<dbReference type="VEuPathDB" id="CryptoDB:GNI_034190"/>
<organism evidence="2 3">
    <name type="scientific">Gregarina niphandrodes</name>
    <name type="common">Septate eugregarine</name>
    <dbReference type="NCBI Taxonomy" id="110365"/>
    <lineage>
        <taxon>Eukaryota</taxon>
        <taxon>Sar</taxon>
        <taxon>Alveolata</taxon>
        <taxon>Apicomplexa</taxon>
        <taxon>Conoidasida</taxon>
        <taxon>Gregarinasina</taxon>
        <taxon>Eugregarinorida</taxon>
        <taxon>Gregarinidae</taxon>
        <taxon>Gregarina</taxon>
    </lineage>
</organism>
<evidence type="ECO:0000313" key="2">
    <source>
        <dbReference type="EMBL" id="EZG78617.1"/>
    </source>
</evidence>
<dbReference type="GeneID" id="22911357"/>
<evidence type="ECO:0008006" key="4">
    <source>
        <dbReference type="Google" id="ProtNLM"/>
    </source>
</evidence>
<gene>
    <name evidence="2" type="ORF">GNI_034190</name>
</gene>
<proteinExistence type="predicted"/>
<dbReference type="Proteomes" id="UP000019763">
    <property type="component" value="Unassembled WGS sequence"/>
</dbReference>
<name>A0A023BAU0_GRENI</name>
<feature type="signal peptide" evidence="1">
    <location>
        <begin position="1"/>
        <end position="18"/>
    </location>
</feature>
<protein>
    <recommendedName>
        <fullName evidence="4">Transmembrane protein</fullName>
    </recommendedName>
</protein>
<dbReference type="RefSeq" id="XP_011129237.1">
    <property type="nucleotide sequence ID" value="XM_011130935.1"/>
</dbReference>
<reference evidence="2" key="1">
    <citation type="submission" date="2013-12" db="EMBL/GenBank/DDBJ databases">
        <authorList>
            <person name="Omoto C.K."/>
            <person name="Sibley D."/>
            <person name="Venepally P."/>
            <person name="Hadjithomas M."/>
            <person name="Karamycheva S."/>
            <person name="Brunk B."/>
            <person name="Roos D."/>
            <person name="Caler E."/>
            <person name="Lorenzi H."/>
        </authorList>
    </citation>
    <scope>NUCLEOTIDE SEQUENCE</scope>
</reference>
<comment type="caution">
    <text evidence="2">The sequence shown here is derived from an EMBL/GenBank/DDBJ whole genome shotgun (WGS) entry which is preliminary data.</text>
</comment>